<sequence length="187" mass="20586">MNRSVSHARRRPNPRGTSATKRVVGDLLQKGSKRGLVIVRQVDRTDQFLCVKVRKRNRAFVVDESALNVIQLQSATLPDYKGSNEDLATQSVHAIRDALSKDLREVRAGSVGGVWIVPDAQYSDGSRSGDQGNPEDSQWRRIVQVTAKDESGKACSSASLSKVVERIRTTALAKDLLSKTISFRIKA</sequence>
<gene>
    <name evidence="2" type="ORF">pneo_cds_388</name>
</gene>
<dbReference type="EMBL" id="MG011690">
    <property type="protein sequence ID" value="AVK75995.1"/>
    <property type="molecule type" value="Genomic_DNA"/>
</dbReference>
<evidence type="ECO:0000256" key="1">
    <source>
        <dbReference type="SAM" id="MobiDB-lite"/>
    </source>
</evidence>
<proteinExistence type="predicted"/>
<name>A0A2U7UCB5_9VIRU</name>
<accession>A0A2U7UCB5</accession>
<dbReference type="GeneID" id="36842194"/>
<dbReference type="RefSeq" id="YP_009481998.1">
    <property type="nucleotide sequence ID" value="NC_037666.1"/>
</dbReference>
<protein>
    <submittedName>
        <fullName evidence="2">Uncharacterized protein</fullName>
    </submittedName>
</protein>
<reference evidence="2" key="1">
    <citation type="journal article" date="2018" name="Nat. Commun.">
        <title>Diversity and evolution of the emerging Pandoraviridae family.</title>
        <authorList>
            <person name="Legendre M."/>
            <person name="Fabre E."/>
            <person name="Poirot O."/>
            <person name="Jeudy S."/>
            <person name="Lartigue A."/>
            <person name="Alempic J.M."/>
            <person name="Beucher L."/>
            <person name="Philippe N."/>
            <person name="Bertaux L."/>
            <person name="Christo-Foroux E."/>
            <person name="Labadie K."/>
            <person name="Coute Y."/>
            <person name="Abergel C."/>
            <person name="Claverie J.M."/>
        </authorList>
    </citation>
    <scope>NUCLEOTIDE SEQUENCE [LARGE SCALE GENOMIC DNA]</scope>
    <source>
        <strain evidence="2">Neocaledonia</strain>
    </source>
</reference>
<feature type="compositionally biased region" description="Basic residues" evidence="1">
    <location>
        <begin position="1"/>
        <end position="13"/>
    </location>
</feature>
<dbReference type="KEGG" id="vg:36842194"/>
<organism evidence="2">
    <name type="scientific">Pandoravirus neocaledonia</name>
    <dbReference type="NCBI Taxonomy" id="2107708"/>
    <lineage>
        <taxon>Viruses</taxon>
        <taxon>Pandoravirus</taxon>
    </lineage>
</organism>
<evidence type="ECO:0000313" key="2">
    <source>
        <dbReference type="EMBL" id="AVK75995.1"/>
    </source>
</evidence>
<feature type="region of interest" description="Disordered" evidence="1">
    <location>
        <begin position="1"/>
        <end position="21"/>
    </location>
</feature>
<dbReference type="Proteomes" id="UP000249287">
    <property type="component" value="Segment"/>
</dbReference>